<proteinExistence type="predicted"/>
<sequence>MMFVLPALGAGWAAAPERKMPSLPGEHQELKHIGTAHFFVMPSEPAGR</sequence>
<dbReference type="KEGG" id="kpul:GXN76_02290"/>
<dbReference type="EMBL" id="CP048104">
    <property type="protein sequence ID" value="QKG83416.1"/>
    <property type="molecule type" value="Genomic_DNA"/>
</dbReference>
<accession>A0A7D4C4U4</accession>
<keyword evidence="2" id="KW-1185">Reference proteome</keyword>
<reference evidence="1 2" key="1">
    <citation type="submission" date="2020-01" db="EMBL/GenBank/DDBJ databases">
        <authorList>
            <person name="Gulvik C.A."/>
            <person name="Batra D.G."/>
        </authorList>
    </citation>
    <scope>NUCLEOTIDE SEQUENCE [LARGE SCALE GENOMIC DNA]</scope>
    <source>
        <strain evidence="1 2">W9323</strain>
    </source>
</reference>
<gene>
    <name evidence="1" type="ORF">GXN76_02290</name>
</gene>
<evidence type="ECO:0000313" key="2">
    <source>
        <dbReference type="Proteomes" id="UP000503088"/>
    </source>
</evidence>
<evidence type="ECO:0000313" key="1">
    <source>
        <dbReference type="EMBL" id="QKG83416.1"/>
    </source>
</evidence>
<name>A0A7D4C4U4_9BACL</name>
<protein>
    <submittedName>
        <fullName evidence="1">Uncharacterized protein</fullName>
    </submittedName>
</protein>
<dbReference type="AlphaFoldDB" id="A0A7D4C4U4"/>
<organism evidence="1 2">
    <name type="scientific">Kroppenstedtia pulmonis</name>
    <dbReference type="NCBI Taxonomy" id="1380685"/>
    <lineage>
        <taxon>Bacteria</taxon>
        <taxon>Bacillati</taxon>
        <taxon>Bacillota</taxon>
        <taxon>Bacilli</taxon>
        <taxon>Bacillales</taxon>
        <taxon>Thermoactinomycetaceae</taxon>
        <taxon>Kroppenstedtia</taxon>
    </lineage>
</organism>
<dbReference type="RefSeq" id="WP_173220135.1">
    <property type="nucleotide sequence ID" value="NZ_CP048104.1"/>
</dbReference>
<dbReference type="Proteomes" id="UP000503088">
    <property type="component" value="Chromosome"/>
</dbReference>